<gene>
    <name evidence="2" type="ORF">FE633_46000</name>
</gene>
<name>A0A5R9FBL7_9ACTN</name>
<feature type="non-terminal residue" evidence="2">
    <location>
        <position position="1"/>
    </location>
</feature>
<feature type="region of interest" description="Disordered" evidence="1">
    <location>
        <begin position="156"/>
        <end position="181"/>
    </location>
</feature>
<protein>
    <submittedName>
        <fullName evidence="2">Uncharacterized protein</fullName>
    </submittedName>
</protein>
<evidence type="ECO:0000313" key="3">
    <source>
        <dbReference type="Proteomes" id="UP000305906"/>
    </source>
</evidence>
<dbReference type="Proteomes" id="UP000305906">
    <property type="component" value="Unassembled WGS sequence"/>
</dbReference>
<comment type="caution">
    <text evidence="2">The sequence shown here is derived from an EMBL/GenBank/DDBJ whole genome shotgun (WGS) entry which is preliminary data.</text>
</comment>
<accession>A0A5R9FBL7</accession>
<organism evidence="2 3">
    <name type="scientific">Streptomyces montanus</name>
    <dbReference type="NCBI Taxonomy" id="2580423"/>
    <lineage>
        <taxon>Bacteria</taxon>
        <taxon>Bacillati</taxon>
        <taxon>Actinomycetota</taxon>
        <taxon>Actinomycetes</taxon>
        <taxon>Kitasatosporales</taxon>
        <taxon>Streptomycetaceae</taxon>
        <taxon>Streptomyces</taxon>
    </lineage>
</organism>
<keyword evidence="3" id="KW-1185">Reference proteome</keyword>
<evidence type="ECO:0000256" key="1">
    <source>
        <dbReference type="SAM" id="MobiDB-lite"/>
    </source>
</evidence>
<sequence length="181" mass="19207">GDGVSTYLALIFGTLLSSQGTDASFVLTLSGFPPGASLRCFQPYQTRFPSRFGSEFVSGGQLEGPCLFGCLAASFRRARLYQKFLTGLTDRSFLSNRGLLRKRIPGSGRCQPLLPSLPGSAQLCKSTSPHVPCQRVPWGEEETSSSAGVLAHQAAVGTEALRSDSSTSPVAPARVARPPRT</sequence>
<dbReference type="EMBL" id="VBZC01000121">
    <property type="protein sequence ID" value="TLS39600.1"/>
    <property type="molecule type" value="Genomic_DNA"/>
</dbReference>
<proteinExistence type="predicted"/>
<evidence type="ECO:0000313" key="2">
    <source>
        <dbReference type="EMBL" id="TLS39600.1"/>
    </source>
</evidence>
<reference evidence="2 3" key="1">
    <citation type="submission" date="2019-05" db="EMBL/GenBank/DDBJ databases">
        <title>Streptomyces sp. NEAU-C151, a novel actinomycete isolated from soil.</title>
        <authorList>
            <person name="Han L."/>
            <person name="Jiang H."/>
        </authorList>
    </citation>
    <scope>NUCLEOTIDE SEQUENCE [LARGE SCALE GENOMIC DNA]</scope>
    <source>
        <strain evidence="2 3">NEAU-C151</strain>
    </source>
</reference>
<feature type="compositionally biased region" description="Low complexity" evidence="1">
    <location>
        <begin position="169"/>
        <end position="181"/>
    </location>
</feature>
<dbReference type="AlphaFoldDB" id="A0A5R9FBL7"/>